<keyword evidence="3" id="KW-1185">Reference proteome</keyword>
<protein>
    <recommendedName>
        <fullName evidence="1">Fido domain-containing protein</fullName>
    </recommendedName>
</protein>
<evidence type="ECO:0000313" key="3">
    <source>
        <dbReference type="Proteomes" id="UP000051922"/>
    </source>
</evidence>
<dbReference type="Proteomes" id="UP000051922">
    <property type="component" value="Unassembled WGS sequence"/>
</dbReference>
<reference evidence="2 3" key="1">
    <citation type="journal article" date="2015" name="Genome Announc.">
        <title>Expanding the biotechnology potential of lactobacilli through comparative genomics of 213 strains and associated genera.</title>
        <authorList>
            <person name="Sun Z."/>
            <person name="Harris H.M."/>
            <person name="McCann A."/>
            <person name="Guo C."/>
            <person name="Argimon S."/>
            <person name="Zhang W."/>
            <person name="Yang X."/>
            <person name="Jeffery I.B."/>
            <person name="Cooney J.C."/>
            <person name="Kagawa T.F."/>
            <person name="Liu W."/>
            <person name="Song Y."/>
            <person name="Salvetti E."/>
            <person name="Wrobel A."/>
            <person name="Rasinkangas P."/>
            <person name="Parkhill J."/>
            <person name="Rea M.C."/>
            <person name="O'Sullivan O."/>
            <person name="Ritari J."/>
            <person name="Douillard F.P."/>
            <person name="Paul Ross R."/>
            <person name="Yang R."/>
            <person name="Briner A.E."/>
            <person name="Felis G.E."/>
            <person name="de Vos W.M."/>
            <person name="Barrangou R."/>
            <person name="Klaenhammer T.R."/>
            <person name="Caufield P.W."/>
            <person name="Cui Y."/>
            <person name="Zhang H."/>
            <person name="O'Toole P.W."/>
        </authorList>
    </citation>
    <scope>NUCLEOTIDE SEQUENCE [LARGE SCALE GENOMIC DNA]</scope>
    <source>
        <strain evidence="2 3">DSM 15945</strain>
    </source>
</reference>
<comment type="caution">
    <text evidence="2">The sequence shown here is derived from an EMBL/GenBank/DDBJ whole genome shotgun (WGS) entry which is preliminary data.</text>
</comment>
<organism evidence="2 3">
    <name type="scientific">Lacticaseibacillus pantheris DSM 15945 = JCM 12539 = NBRC 106106</name>
    <dbReference type="NCBI Taxonomy" id="1423783"/>
    <lineage>
        <taxon>Bacteria</taxon>
        <taxon>Bacillati</taxon>
        <taxon>Bacillota</taxon>
        <taxon>Bacilli</taxon>
        <taxon>Lactobacillales</taxon>
        <taxon>Lactobacillaceae</taxon>
        <taxon>Lacticaseibacillus</taxon>
    </lineage>
</organism>
<dbReference type="SUPFAM" id="SSF140931">
    <property type="entry name" value="Fic-like"/>
    <property type="match status" value="1"/>
</dbReference>
<dbReference type="PATRIC" id="fig|1423783.4.peg.1897"/>
<name>A0A0R1U2C5_9LACO</name>
<dbReference type="EMBL" id="AZFJ01000054">
    <property type="protein sequence ID" value="KRL85058.1"/>
    <property type="molecule type" value="Genomic_DNA"/>
</dbReference>
<dbReference type="RefSeq" id="WP_054651427.1">
    <property type="nucleotide sequence ID" value="NZ_AZFJ01000054.1"/>
</dbReference>
<dbReference type="Pfam" id="PF02661">
    <property type="entry name" value="Fic"/>
    <property type="match status" value="1"/>
</dbReference>
<dbReference type="OrthoDB" id="9807853at2"/>
<dbReference type="InterPro" id="IPR003812">
    <property type="entry name" value="Fido"/>
</dbReference>
<proteinExistence type="predicted"/>
<dbReference type="STRING" id="1423783.FC50_GL001852"/>
<feature type="domain" description="Fido" evidence="1">
    <location>
        <begin position="80"/>
        <end position="215"/>
    </location>
</feature>
<accession>A0A0R1U2C5</accession>
<dbReference type="InterPro" id="IPR036597">
    <property type="entry name" value="Fido-like_dom_sf"/>
</dbReference>
<evidence type="ECO:0000313" key="2">
    <source>
        <dbReference type="EMBL" id="KRL85058.1"/>
    </source>
</evidence>
<dbReference type="AlphaFoldDB" id="A0A0R1U2C5"/>
<dbReference type="PROSITE" id="PS51459">
    <property type="entry name" value="FIDO"/>
    <property type="match status" value="1"/>
</dbReference>
<gene>
    <name evidence="2" type="ORF">FC50_GL001852</name>
</gene>
<evidence type="ECO:0000259" key="1">
    <source>
        <dbReference type="PROSITE" id="PS51459"/>
    </source>
</evidence>
<dbReference type="Gene3D" id="1.10.3290.10">
    <property type="entry name" value="Fido-like domain"/>
    <property type="match status" value="1"/>
</dbReference>
<sequence length="223" mass="24854">MANYPDKFALNVGDNQRYAQRGATWLVHTAARFEGVSTSWAQTQTIMDGLGVDGVPLADINVIVYLKRGWSFVTESDLPFDWQYVRTVNATVAADDSLAPGEFRTGAGLVALGDGNDFVPPLVDANAEIEYLHDLLASDDSTTYRALKFMYHVMRRQLFWDGNKRTALLAANRLMILGGTGLINVPLNHWARWNDLITAFYRSGDAADIIDWTYQYGIQGPEI</sequence>